<evidence type="ECO:0000256" key="4">
    <source>
        <dbReference type="ARBA" id="ARBA00022691"/>
    </source>
</evidence>
<dbReference type="PROSITE" id="PS51684">
    <property type="entry name" value="SAM_MT_TRM5_TYW2"/>
    <property type="match status" value="1"/>
</dbReference>
<dbReference type="PATRIC" id="fig|2287.9.peg.2691"/>
<dbReference type="SMR" id="A0A157T4E5"/>
<keyword evidence="1" id="KW-0963">Cytoplasm</keyword>
<dbReference type="SUPFAM" id="SSF53335">
    <property type="entry name" value="S-adenosyl-L-methionine-dependent methyltransferases"/>
    <property type="match status" value="1"/>
</dbReference>
<dbReference type="InterPro" id="IPR029063">
    <property type="entry name" value="SAM-dependent_MTases_sf"/>
</dbReference>
<name>A0A157T4E5_SACSO</name>
<dbReference type="InterPro" id="IPR056743">
    <property type="entry name" value="TRM5-TYW2-like_MTfase"/>
</dbReference>
<dbReference type="Pfam" id="PF02475">
    <property type="entry name" value="TRM5-TYW2_MTfase"/>
    <property type="match status" value="1"/>
</dbReference>
<dbReference type="InterPro" id="IPR056744">
    <property type="entry name" value="TRM5/TYW2-like_N"/>
</dbReference>
<proteinExistence type="predicted"/>
<sequence>MKTLIKRLQDQQDIWKRIEIVGDIVIIGVPFNKKPEDLVEIANEILSTFPYVKSVWGRHRDVNGTYRLSTYVHLAGEKRSETVYKEHKCKYFLDFTKVFFSEKLSYEHLRVATQVKRDEIIINMFSGFGPFSILSAVLGRPKIVYSIDLNPYAYYYMMVNVELNKAYEVLPIYGDAFKRIYELEDADRIIAPLPELADKAYEVALQKVKKGGIIHLYTEVETNKGEDPVRIAMNKYRGSYFGRIVRSVNPHKYHVVVDIKAN</sequence>
<protein>
    <submittedName>
        <fullName evidence="7">Methyltransferase</fullName>
    </submittedName>
</protein>
<keyword evidence="2 7" id="KW-0489">Methyltransferase</keyword>
<evidence type="ECO:0000313" key="7">
    <source>
        <dbReference type="EMBL" id="SAI86119.1"/>
    </source>
</evidence>
<dbReference type="CDD" id="cd02440">
    <property type="entry name" value="AdoMet_MTases"/>
    <property type="match status" value="1"/>
</dbReference>
<dbReference type="Gene3D" id="3.30.300.110">
    <property type="entry name" value="Met-10+ protein-like domains"/>
    <property type="match status" value="1"/>
</dbReference>
<evidence type="ECO:0000256" key="2">
    <source>
        <dbReference type="ARBA" id="ARBA00022603"/>
    </source>
</evidence>
<reference evidence="8" key="1">
    <citation type="submission" date="2016-04" db="EMBL/GenBank/DDBJ databases">
        <authorList>
            <person name="Shah S.A."/>
            <person name="Garrett R.A."/>
        </authorList>
    </citation>
    <scope>NUCLEOTIDE SEQUENCE [LARGE SCALE GENOMIC DNA]</scope>
    <source>
        <strain evidence="8">ATCC 35091 / DSM 1616 / JCM 8930 / NBRC 15331 / P1</strain>
    </source>
</reference>
<dbReference type="Gene3D" id="3.40.50.150">
    <property type="entry name" value="Vaccinia Virus protein VP39"/>
    <property type="match status" value="1"/>
</dbReference>
<dbReference type="GO" id="GO:0005737">
    <property type="term" value="C:cytoplasm"/>
    <property type="evidence" value="ECO:0007669"/>
    <property type="project" value="TreeGrafter"/>
</dbReference>
<dbReference type="Pfam" id="PF25133">
    <property type="entry name" value="TYW2_N_2"/>
    <property type="match status" value="1"/>
</dbReference>
<dbReference type="GO" id="GO:0008175">
    <property type="term" value="F:tRNA methyltransferase activity"/>
    <property type="evidence" value="ECO:0007669"/>
    <property type="project" value="TreeGrafter"/>
</dbReference>
<dbReference type="NCBIfam" id="NF047729">
    <property type="entry name" value="tRNAMtaseTaw21"/>
    <property type="match status" value="1"/>
</dbReference>
<dbReference type="InterPro" id="IPR030382">
    <property type="entry name" value="MeTrfase_TRM5/TYW2"/>
</dbReference>
<evidence type="ECO:0000256" key="5">
    <source>
        <dbReference type="ARBA" id="ARBA00022694"/>
    </source>
</evidence>
<dbReference type="PANTHER" id="PTHR23245:SF36">
    <property type="entry name" value="TRNA (GUANINE(37)-N1)-METHYLTRANSFERASE"/>
    <property type="match status" value="1"/>
</dbReference>
<evidence type="ECO:0000256" key="3">
    <source>
        <dbReference type="ARBA" id="ARBA00022679"/>
    </source>
</evidence>
<gene>
    <name evidence="7" type="ORF">SSOP1_2565</name>
</gene>
<evidence type="ECO:0000259" key="6">
    <source>
        <dbReference type="PROSITE" id="PS51684"/>
    </source>
</evidence>
<keyword evidence="3 7" id="KW-0808">Transferase</keyword>
<accession>A0A157T4E5</accession>
<evidence type="ECO:0000313" key="8">
    <source>
        <dbReference type="Proteomes" id="UP000076770"/>
    </source>
</evidence>
<organism evidence="7 8">
    <name type="scientific">Saccharolobus solfataricus</name>
    <name type="common">Sulfolobus solfataricus</name>
    <dbReference type="NCBI Taxonomy" id="2287"/>
    <lineage>
        <taxon>Archaea</taxon>
        <taxon>Thermoproteota</taxon>
        <taxon>Thermoprotei</taxon>
        <taxon>Sulfolobales</taxon>
        <taxon>Sulfolobaceae</taxon>
        <taxon>Saccharolobus</taxon>
    </lineage>
</organism>
<dbReference type="Proteomes" id="UP000076770">
    <property type="component" value="Chromosome i"/>
</dbReference>
<dbReference type="AlphaFoldDB" id="A0A157T4E5"/>
<dbReference type="FunFam" id="3.40.50.150:FF:000865">
    <property type="entry name" value="Putative methyltransferase"/>
    <property type="match status" value="1"/>
</dbReference>
<keyword evidence="5" id="KW-0819">tRNA processing</keyword>
<evidence type="ECO:0000256" key="1">
    <source>
        <dbReference type="ARBA" id="ARBA00022490"/>
    </source>
</evidence>
<dbReference type="GO" id="GO:0002939">
    <property type="term" value="P:tRNA N1-guanine methylation"/>
    <property type="evidence" value="ECO:0007669"/>
    <property type="project" value="TreeGrafter"/>
</dbReference>
<feature type="domain" description="SAM-dependent methyltransferase TRM5/TYW2-type" evidence="6">
    <location>
        <begin position="18"/>
        <end position="262"/>
    </location>
</feature>
<dbReference type="EMBL" id="LT549890">
    <property type="protein sequence ID" value="SAI86119.1"/>
    <property type="molecule type" value="Genomic_DNA"/>
</dbReference>
<keyword evidence="4" id="KW-0949">S-adenosyl-L-methionine</keyword>
<dbReference type="PANTHER" id="PTHR23245">
    <property type="entry name" value="TRNA METHYLTRANSFERASE"/>
    <property type="match status" value="1"/>
</dbReference>